<evidence type="ECO:0000256" key="5">
    <source>
        <dbReference type="ARBA" id="ARBA00022833"/>
    </source>
</evidence>
<dbReference type="Proteomes" id="UP001158576">
    <property type="component" value="Chromosome 1"/>
</dbReference>
<gene>
    <name evidence="10" type="ORF">OKIOD_LOCUS9317</name>
</gene>
<evidence type="ECO:0000256" key="3">
    <source>
        <dbReference type="ARBA" id="ARBA00022737"/>
    </source>
</evidence>
<feature type="compositionally biased region" description="Acidic residues" evidence="8">
    <location>
        <begin position="114"/>
        <end position="125"/>
    </location>
</feature>
<dbReference type="PROSITE" id="PS50157">
    <property type="entry name" value="ZINC_FINGER_C2H2_2"/>
    <property type="match status" value="3"/>
</dbReference>
<feature type="region of interest" description="Disordered" evidence="8">
    <location>
        <begin position="349"/>
        <end position="385"/>
    </location>
</feature>
<evidence type="ECO:0000256" key="8">
    <source>
        <dbReference type="SAM" id="MobiDB-lite"/>
    </source>
</evidence>
<name>A0ABN7SRH6_OIKDI</name>
<dbReference type="SMART" id="SM00355">
    <property type="entry name" value="ZnF_C2H2"/>
    <property type="match status" value="3"/>
</dbReference>
<feature type="region of interest" description="Disordered" evidence="8">
    <location>
        <begin position="88"/>
        <end position="127"/>
    </location>
</feature>
<evidence type="ECO:0000256" key="7">
    <source>
        <dbReference type="PROSITE-ProRule" id="PRU00042"/>
    </source>
</evidence>
<feature type="domain" description="C2H2-type" evidence="9">
    <location>
        <begin position="516"/>
        <end position="538"/>
    </location>
</feature>
<feature type="domain" description="C2H2-type" evidence="9">
    <location>
        <begin position="489"/>
        <end position="516"/>
    </location>
</feature>
<evidence type="ECO:0000313" key="11">
    <source>
        <dbReference type="Proteomes" id="UP001158576"/>
    </source>
</evidence>
<dbReference type="InterPro" id="IPR036236">
    <property type="entry name" value="Znf_C2H2_sf"/>
</dbReference>
<keyword evidence="4 7" id="KW-0863">Zinc-finger</keyword>
<dbReference type="PROSITE" id="PS00028">
    <property type="entry name" value="ZINC_FINGER_C2H2_1"/>
    <property type="match status" value="2"/>
</dbReference>
<dbReference type="InterPro" id="IPR050331">
    <property type="entry name" value="Zinc_finger"/>
</dbReference>
<feature type="region of interest" description="Disordered" evidence="8">
    <location>
        <begin position="37"/>
        <end position="66"/>
    </location>
</feature>
<comment type="subcellular location">
    <subcellularLocation>
        <location evidence="1">Nucleus</location>
    </subcellularLocation>
</comment>
<dbReference type="Gene3D" id="3.30.160.60">
    <property type="entry name" value="Classic Zinc Finger"/>
    <property type="match status" value="2"/>
</dbReference>
<keyword evidence="5" id="KW-0862">Zinc</keyword>
<evidence type="ECO:0000256" key="2">
    <source>
        <dbReference type="ARBA" id="ARBA00022723"/>
    </source>
</evidence>
<evidence type="ECO:0000256" key="1">
    <source>
        <dbReference type="ARBA" id="ARBA00004123"/>
    </source>
</evidence>
<keyword evidence="3" id="KW-0677">Repeat</keyword>
<evidence type="ECO:0000256" key="4">
    <source>
        <dbReference type="ARBA" id="ARBA00022771"/>
    </source>
</evidence>
<feature type="compositionally biased region" description="Low complexity" evidence="8">
    <location>
        <begin position="56"/>
        <end position="66"/>
    </location>
</feature>
<dbReference type="Pfam" id="PF00096">
    <property type="entry name" value="zf-C2H2"/>
    <property type="match status" value="2"/>
</dbReference>
<feature type="compositionally biased region" description="Low complexity" evidence="8">
    <location>
        <begin position="349"/>
        <end position="373"/>
    </location>
</feature>
<keyword evidence="6" id="KW-0539">Nucleus</keyword>
<protein>
    <submittedName>
        <fullName evidence="10">Oidioi.mRNA.OKI2018_I69.chr1.g552.t1.cds</fullName>
    </submittedName>
</protein>
<reference evidence="10 11" key="1">
    <citation type="submission" date="2021-04" db="EMBL/GenBank/DDBJ databases">
        <authorList>
            <person name="Bliznina A."/>
        </authorList>
    </citation>
    <scope>NUCLEOTIDE SEQUENCE [LARGE SCALE GENOMIC DNA]</scope>
</reference>
<keyword evidence="2" id="KW-0479">Metal-binding</keyword>
<dbReference type="SUPFAM" id="SSF57667">
    <property type="entry name" value="beta-beta-alpha zinc fingers"/>
    <property type="match status" value="1"/>
</dbReference>
<feature type="domain" description="C2H2-type" evidence="9">
    <location>
        <begin position="461"/>
        <end position="488"/>
    </location>
</feature>
<organism evidence="10 11">
    <name type="scientific">Oikopleura dioica</name>
    <name type="common">Tunicate</name>
    <dbReference type="NCBI Taxonomy" id="34765"/>
    <lineage>
        <taxon>Eukaryota</taxon>
        <taxon>Metazoa</taxon>
        <taxon>Chordata</taxon>
        <taxon>Tunicata</taxon>
        <taxon>Appendicularia</taxon>
        <taxon>Copelata</taxon>
        <taxon>Oikopleuridae</taxon>
        <taxon>Oikopleura</taxon>
    </lineage>
</organism>
<evidence type="ECO:0000313" key="10">
    <source>
        <dbReference type="EMBL" id="CAG5102968.1"/>
    </source>
</evidence>
<sequence length="609" mass="67580">MVRLIDIRKIAVSRSNVVDNLEEYERRFFNINLKPKKADESVASSSGDSEQRSRNVSSLGGSVVSGDMEETLDLDEDDDDQPIEALIRGKRGLSLDSESPVPANKRRSTAETVEINDSEEDEETETINTVEVKSEVIEEIPNQTSPPKTIPRVLTTINGQKVGGPIKILNQSALNGLKGPLRIVKPGQIIKGGQMIRPGRVLKPGQIIRPGQMINGKMIKVLGRPGSQNGQPLKIMNGQGLKIIRPPVNQFVQKPNPSSENGQKPVQMIQKPMKVMRALPNNSQILPPTKNLPKPVPVQSAPGKPIKFSGDFSKLTTVRLANGKLARVLTLPKDSQQAKAMTKIGKPIIHSSTISSPPKITTSPSPEVPVVQPQSPPESPSNSETCEVMVKDEPEDEVIMETDENTSANISGVEPIERDDGFDFYCPEQEAPYTNSDGEDLDPFNLRGFPPKKRRTYVAKHECKICTKKFVRPAELQRHSRIHTGHKPYKCDICNHAFIRKDHLTSHMISHSETTYKCEQCNFRTARVDSFRRHVRRHEIDAVLPGGQYEDDEAFQEAEKEYQLQAMALPSMLSKAAFQPRSPSEIDAENNSCYVEEAEDTLVIDATAT</sequence>
<evidence type="ECO:0000259" key="9">
    <source>
        <dbReference type="PROSITE" id="PS50157"/>
    </source>
</evidence>
<accession>A0ABN7SRH6</accession>
<dbReference type="PANTHER" id="PTHR16515:SF49">
    <property type="entry name" value="GASTRULA ZINC FINGER PROTEIN XLCGF49.1-LIKE-RELATED"/>
    <property type="match status" value="1"/>
</dbReference>
<evidence type="ECO:0000256" key="6">
    <source>
        <dbReference type="ARBA" id="ARBA00023242"/>
    </source>
</evidence>
<dbReference type="EMBL" id="OU015566">
    <property type="protein sequence ID" value="CAG5102968.1"/>
    <property type="molecule type" value="Genomic_DNA"/>
</dbReference>
<keyword evidence="11" id="KW-1185">Reference proteome</keyword>
<proteinExistence type="predicted"/>
<dbReference type="PANTHER" id="PTHR16515">
    <property type="entry name" value="PR DOMAIN ZINC FINGER PROTEIN"/>
    <property type="match status" value="1"/>
</dbReference>
<dbReference type="InterPro" id="IPR013087">
    <property type="entry name" value="Znf_C2H2_type"/>
</dbReference>